<keyword evidence="3" id="KW-1185">Reference proteome</keyword>
<dbReference type="EMBL" id="JACHMY010000001">
    <property type="protein sequence ID" value="MBB5838564.1"/>
    <property type="molecule type" value="Genomic_DNA"/>
</dbReference>
<sequence>MSILVRAEFVVRDGAEQELLELVRGLQGRVAEEPGTLRYDWFRGPSYVVVLEEYADSAAVVRHQEHVGDLLAKVFAVAELRVLQVHGDVDAALQEVLDGLPVGQVFPPLG</sequence>
<dbReference type="SUPFAM" id="SSF54909">
    <property type="entry name" value="Dimeric alpha+beta barrel"/>
    <property type="match status" value="1"/>
</dbReference>
<reference evidence="2 3" key="1">
    <citation type="submission" date="2020-08" db="EMBL/GenBank/DDBJ databases">
        <title>Sequencing the genomes of 1000 actinobacteria strains.</title>
        <authorList>
            <person name="Klenk H.-P."/>
        </authorList>
    </citation>
    <scope>NUCLEOTIDE SEQUENCE [LARGE SCALE GENOMIC DNA]</scope>
    <source>
        <strain evidence="2 3">DSM 28967</strain>
    </source>
</reference>
<evidence type="ECO:0000313" key="2">
    <source>
        <dbReference type="EMBL" id="MBB5838564.1"/>
    </source>
</evidence>
<dbReference type="InterPro" id="IPR007138">
    <property type="entry name" value="ABM_dom"/>
</dbReference>
<gene>
    <name evidence="2" type="ORF">HDA39_005298</name>
</gene>
<evidence type="ECO:0000313" key="3">
    <source>
        <dbReference type="Proteomes" id="UP000549971"/>
    </source>
</evidence>
<proteinExistence type="predicted"/>
<dbReference type="InterPro" id="IPR011008">
    <property type="entry name" value="Dimeric_a/b-barrel"/>
</dbReference>
<feature type="domain" description="ABM" evidence="1">
    <location>
        <begin position="3"/>
        <end position="65"/>
    </location>
</feature>
<keyword evidence="2" id="KW-0560">Oxidoreductase</keyword>
<dbReference type="AlphaFoldDB" id="A0A7W9JAE3"/>
<dbReference type="RefSeq" id="WP_184799461.1">
    <property type="nucleotide sequence ID" value="NZ_JACHMY010000001.1"/>
</dbReference>
<evidence type="ECO:0000259" key="1">
    <source>
        <dbReference type="Pfam" id="PF03992"/>
    </source>
</evidence>
<comment type="caution">
    <text evidence="2">The sequence shown here is derived from an EMBL/GenBank/DDBJ whole genome shotgun (WGS) entry which is preliminary data.</text>
</comment>
<dbReference type="Gene3D" id="3.30.70.100">
    <property type="match status" value="1"/>
</dbReference>
<accession>A0A7W9JAE3</accession>
<dbReference type="Proteomes" id="UP000549971">
    <property type="component" value="Unassembled WGS sequence"/>
</dbReference>
<organism evidence="2 3">
    <name type="scientific">Kribbella italica</name>
    <dbReference type="NCBI Taxonomy" id="1540520"/>
    <lineage>
        <taxon>Bacteria</taxon>
        <taxon>Bacillati</taxon>
        <taxon>Actinomycetota</taxon>
        <taxon>Actinomycetes</taxon>
        <taxon>Propionibacteriales</taxon>
        <taxon>Kribbellaceae</taxon>
        <taxon>Kribbella</taxon>
    </lineage>
</organism>
<protein>
    <submittedName>
        <fullName evidence="2">Quinol monooxygenase YgiN</fullName>
    </submittedName>
</protein>
<name>A0A7W9JAE3_9ACTN</name>
<keyword evidence="2" id="KW-0503">Monooxygenase</keyword>
<dbReference type="GO" id="GO:0004497">
    <property type="term" value="F:monooxygenase activity"/>
    <property type="evidence" value="ECO:0007669"/>
    <property type="project" value="UniProtKB-KW"/>
</dbReference>
<dbReference type="Pfam" id="PF03992">
    <property type="entry name" value="ABM"/>
    <property type="match status" value="1"/>
</dbReference>